<evidence type="ECO:0000256" key="12">
    <source>
        <dbReference type="ARBA" id="ARBA00023136"/>
    </source>
</evidence>
<dbReference type="EMBL" id="JAUSVF010000001">
    <property type="protein sequence ID" value="MDQ0321121.1"/>
    <property type="molecule type" value="Genomic_DNA"/>
</dbReference>
<evidence type="ECO:0000256" key="3">
    <source>
        <dbReference type="ARBA" id="ARBA00012438"/>
    </source>
</evidence>
<evidence type="ECO:0000256" key="13">
    <source>
        <dbReference type="SAM" id="Phobius"/>
    </source>
</evidence>
<dbReference type="PROSITE" id="PS50885">
    <property type="entry name" value="HAMP"/>
    <property type="match status" value="1"/>
</dbReference>
<dbReference type="CDD" id="cd18774">
    <property type="entry name" value="PDC2_HK_sensor"/>
    <property type="match status" value="1"/>
</dbReference>
<dbReference type="Pfam" id="PF07536">
    <property type="entry name" value="HWE_HK"/>
    <property type="match status" value="1"/>
</dbReference>
<gene>
    <name evidence="15" type="ORF">QO002_003259</name>
</gene>
<organism evidence="15 16">
    <name type="scientific">Pararhizobium capsulatum DSM 1112</name>
    <dbReference type="NCBI Taxonomy" id="1121113"/>
    <lineage>
        <taxon>Bacteria</taxon>
        <taxon>Pseudomonadati</taxon>
        <taxon>Pseudomonadota</taxon>
        <taxon>Alphaproteobacteria</taxon>
        <taxon>Hyphomicrobiales</taxon>
        <taxon>Rhizobiaceae</taxon>
        <taxon>Rhizobium/Agrobacterium group</taxon>
        <taxon>Pararhizobium</taxon>
    </lineage>
</organism>
<dbReference type="PANTHER" id="PTHR41523">
    <property type="entry name" value="TWO-COMPONENT SYSTEM SENSOR PROTEIN"/>
    <property type="match status" value="1"/>
</dbReference>
<keyword evidence="4" id="KW-1003">Cell membrane</keyword>
<dbReference type="InterPro" id="IPR033479">
    <property type="entry name" value="dCache_1"/>
</dbReference>
<dbReference type="SUPFAM" id="SSF103190">
    <property type="entry name" value="Sensory domain-like"/>
    <property type="match status" value="1"/>
</dbReference>
<dbReference type="GO" id="GO:0016301">
    <property type="term" value="F:kinase activity"/>
    <property type="evidence" value="ECO:0007669"/>
    <property type="project" value="UniProtKB-KW"/>
</dbReference>
<keyword evidence="9 15" id="KW-0418">Kinase</keyword>
<evidence type="ECO:0000256" key="7">
    <source>
        <dbReference type="ARBA" id="ARBA00022692"/>
    </source>
</evidence>
<evidence type="ECO:0000256" key="4">
    <source>
        <dbReference type="ARBA" id="ARBA00022475"/>
    </source>
</evidence>
<keyword evidence="10" id="KW-0067">ATP-binding</keyword>
<dbReference type="RefSeq" id="WP_307231471.1">
    <property type="nucleotide sequence ID" value="NZ_JAUSVF010000001.1"/>
</dbReference>
<dbReference type="Gene3D" id="3.30.450.20">
    <property type="entry name" value="PAS domain"/>
    <property type="match status" value="2"/>
</dbReference>
<protein>
    <recommendedName>
        <fullName evidence="3">histidine kinase</fullName>
        <ecNumber evidence="3">2.7.13.3</ecNumber>
    </recommendedName>
</protein>
<keyword evidence="11 13" id="KW-1133">Transmembrane helix</keyword>
<feature type="transmembrane region" description="Helical" evidence="13">
    <location>
        <begin position="275"/>
        <end position="296"/>
    </location>
</feature>
<dbReference type="EC" id="2.7.13.3" evidence="3"/>
<feature type="transmembrane region" description="Helical" evidence="13">
    <location>
        <begin position="9"/>
        <end position="32"/>
    </location>
</feature>
<dbReference type="Proteomes" id="UP001230207">
    <property type="component" value="Unassembled WGS sequence"/>
</dbReference>
<keyword evidence="16" id="KW-1185">Reference proteome</keyword>
<keyword evidence="6" id="KW-0808">Transferase</keyword>
<accession>A0ABU0BS83</accession>
<evidence type="ECO:0000313" key="15">
    <source>
        <dbReference type="EMBL" id="MDQ0321121.1"/>
    </source>
</evidence>
<dbReference type="Gene3D" id="3.30.565.10">
    <property type="entry name" value="Histidine kinase-like ATPase, C-terminal domain"/>
    <property type="match status" value="1"/>
</dbReference>
<dbReference type="Pfam" id="PF02743">
    <property type="entry name" value="dCache_1"/>
    <property type="match status" value="1"/>
</dbReference>
<reference evidence="15 16" key="1">
    <citation type="submission" date="2023-07" db="EMBL/GenBank/DDBJ databases">
        <title>Genomic Encyclopedia of Type Strains, Phase IV (KMG-IV): sequencing the most valuable type-strain genomes for metagenomic binning, comparative biology and taxonomic classification.</title>
        <authorList>
            <person name="Goeker M."/>
        </authorList>
    </citation>
    <scope>NUCLEOTIDE SEQUENCE [LARGE SCALE GENOMIC DNA]</scope>
    <source>
        <strain evidence="15 16">DSM 1112</strain>
    </source>
</reference>
<evidence type="ECO:0000259" key="14">
    <source>
        <dbReference type="PROSITE" id="PS50885"/>
    </source>
</evidence>
<keyword evidence="7 13" id="KW-0812">Transmembrane</keyword>
<dbReference type="InterPro" id="IPR029151">
    <property type="entry name" value="Sensor-like_sf"/>
</dbReference>
<evidence type="ECO:0000313" key="16">
    <source>
        <dbReference type="Proteomes" id="UP001230207"/>
    </source>
</evidence>
<keyword evidence="8" id="KW-0547">Nucleotide-binding</keyword>
<dbReference type="InterPro" id="IPR011102">
    <property type="entry name" value="Sig_transdc_His_kinase_HWE"/>
</dbReference>
<evidence type="ECO:0000256" key="11">
    <source>
        <dbReference type="ARBA" id="ARBA00022989"/>
    </source>
</evidence>
<evidence type="ECO:0000256" key="1">
    <source>
        <dbReference type="ARBA" id="ARBA00000085"/>
    </source>
</evidence>
<keyword evidence="12 13" id="KW-0472">Membrane</keyword>
<dbReference type="SMART" id="SM00911">
    <property type="entry name" value="HWE_HK"/>
    <property type="match status" value="1"/>
</dbReference>
<evidence type="ECO:0000256" key="8">
    <source>
        <dbReference type="ARBA" id="ARBA00022741"/>
    </source>
</evidence>
<comment type="caution">
    <text evidence="15">The sequence shown here is derived from an EMBL/GenBank/DDBJ whole genome shotgun (WGS) entry which is preliminary data.</text>
</comment>
<feature type="domain" description="HAMP" evidence="14">
    <location>
        <begin position="300"/>
        <end position="353"/>
    </location>
</feature>
<comment type="catalytic activity">
    <reaction evidence="1">
        <text>ATP + protein L-histidine = ADP + protein N-phospho-L-histidine.</text>
        <dbReference type="EC" id="2.7.13.3"/>
    </reaction>
</comment>
<dbReference type="CDD" id="cd12914">
    <property type="entry name" value="PDC1_DGC_like"/>
    <property type="match status" value="1"/>
</dbReference>
<evidence type="ECO:0000256" key="6">
    <source>
        <dbReference type="ARBA" id="ARBA00022679"/>
    </source>
</evidence>
<proteinExistence type="predicted"/>
<evidence type="ECO:0000256" key="2">
    <source>
        <dbReference type="ARBA" id="ARBA00004651"/>
    </source>
</evidence>
<name>A0ABU0BS83_9HYPH</name>
<evidence type="ECO:0000256" key="9">
    <source>
        <dbReference type="ARBA" id="ARBA00022777"/>
    </source>
</evidence>
<dbReference type="InterPro" id="IPR003660">
    <property type="entry name" value="HAMP_dom"/>
</dbReference>
<dbReference type="PANTHER" id="PTHR41523:SF7">
    <property type="entry name" value="HISTIDINE KINASE"/>
    <property type="match status" value="1"/>
</dbReference>
<keyword evidence="5" id="KW-0597">Phosphoprotein</keyword>
<evidence type="ECO:0000256" key="10">
    <source>
        <dbReference type="ARBA" id="ARBA00022840"/>
    </source>
</evidence>
<dbReference type="InterPro" id="IPR036890">
    <property type="entry name" value="HATPase_C_sf"/>
</dbReference>
<comment type="subcellular location">
    <subcellularLocation>
        <location evidence="2">Cell membrane</location>
        <topology evidence="2">Multi-pass membrane protein</topology>
    </subcellularLocation>
</comment>
<evidence type="ECO:0000256" key="5">
    <source>
        <dbReference type="ARBA" id="ARBA00022553"/>
    </source>
</evidence>
<sequence length="551" mass="59832">MRSSLAKRLFVLMLMCIVPLAAILFYNLYALWQSQERSVHDEAYRLGQVASLEMARIMGGVEDTLLAVAAAPIVRDFQADACNAYMARVTKALPQFSGIAVLDGSGVIRCLQNPAGIGVSLADKAYFQDSMRTGATVIGRFTEGRVSKELVLPVAVPIRDEAGKVLGVVAGSISLKWLEQKLTERNFAKSSSLTVADADGTIIARYPEPERFVGTQIPERYRHLVRAVAPGTTELTSQDGTHRILAYFPPSSPSTGLYVSVGLSTAEEYGEITKALVSGIVVTLGATIVACLLAWITGRYAIRRPVDRLVSTVEAWRHDQPGARTGLSEADGEFGVVGKAIDDFMDELADARGRSEILMRELDHRVKNLLATVQVVARQSLKSANIDAKVLRALDARLAAMSDAHSVLMGNEKQKAKFVEIVRSAIHPFDKPEATAFEISGPDVVLGSKAALAFSMALHELCTNAAKYGALSAEGKVWIKWDVRRVEDADMLIFHWREIDGPTVSTPTSEGFGGLMIRRMLPDQLRGTLSITYAVSGLDLRFEVPVGNLAI</sequence>